<dbReference type="GO" id="GO:0005524">
    <property type="term" value="F:ATP binding"/>
    <property type="evidence" value="ECO:0007669"/>
    <property type="project" value="UniProtKB-UniRule"/>
</dbReference>
<evidence type="ECO:0000256" key="10">
    <source>
        <dbReference type="ARBA" id="ARBA00048679"/>
    </source>
</evidence>
<dbReference type="PROSITE" id="PS50011">
    <property type="entry name" value="PROTEIN_KINASE_DOM"/>
    <property type="match status" value="1"/>
</dbReference>
<keyword evidence="4" id="KW-0597">Phosphoprotein</keyword>
<sequence length="352" mass="39972">MDQQAGSSLGLKDLNITDNSLTIDEFELMKVIGTGSYGKVFLSKKVDNGNIYAIKTLKKKHLIKKNQVEHTIAERSILENVKHPFIIELAYAFQTKSKLYFVLEFCPGGELFFHLSRIGCFDEKITKFYCTQIILAIYHLHQNFIIYRDLKPENVLIDKDGYAKLTDFGLSKENIKSNTDAKTLCGTPEYLAPEIVERKGHGLAVDWWSVGCIIYEMLTGQPPFILSNGNKDELFENIRKCALKLPDNISPQCRDLLAKIFVADPNQRLGGGPEDGLEIMRHPWFAGVDWDMILNKQIKPPFKPRLQSQTDVRYIDEVFTKQGVGESPESMADSLKGGMWEGFTYDGKRGFL</sequence>
<dbReference type="Pfam" id="PF00069">
    <property type="entry name" value="Pkinase"/>
    <property type="match status" value="1"/>
</dbReference>
<dbReference type="InterPro" id="IPR000961">
    <property type="entry name" value="AGC-kinase_C"/>
</dbReference>
<evidence type="ECO:0000256" key="3">
    <source>
        <dbReference type="ARBA" id="ARBA00022527"/>
    </source>
</evidence>
<dbReference type="SMART" id="SM00133">
    <property type="entry name" value="S_TK_X"/>
    <property type="match status" value="1"/>
</dbReference>
<dbReference type="EC" id="2.7.11.1" evidence="2"/>
<dbReference type="InterPro" id="IPR045270">
    <property type="entry name" value="STKc_AGC"/>
</dbReference>
<dbReference type="Gene3D" id="1.10.510.10">
    <property type="entry name" value="Transferase(Phosphotransferase) domain 1"/>
    <property type="match status" value="1"/>
</dbReference>
<dbReference type="EMBL" id="RRYP01009952">
    <property type="protein sequence ID" value="TNV78718.1"/>
    <property type="molecule type" value="Genomic_DNA"/>
</dbReference>
<evidence type="ECO:0000256" key="11">
    <source>
        <dbReference type="PROSITE-ProRule" id="PRU10141"/>
    </source>
</evidence>
<evidence type="ECO:0000256" key="12">
    <source>
        <dbReference type="RuleBase" id="RU000304"/>
    </source>
</evidence>
<gene>
    <name evidence="15" type="ORF">FGO68_gene3511</name>
</gene>
<evidence type="ECO:0000256" key="7">
    <source>
        <dbReference type="ARBA" id="ARBA00022777"/>
    </source>
</evidence>
<keyword evidence="6 11" id="KW-0547">Nucleotide-binding</keyword>
<dbReference type="InterPro" id="IPR008271">
    <property type="entry name" value="Ser/Thr_kinase_AS"/>
</dbReference>
<keyword evidence="5" id="KW-0808">Transferase</keyword>
<dbReference type="SUPFAM" id="SSF56112">
    <property type="entry name" value="Protein kinase-like (PK-like)"/>
    <property type="match status" value="1"/>
</dbReference>
<protein>
    <recommendedName>
        <fullName evidence="2">non-specific serine/threonine protein kinase</fullName>
        <ecNumber evidence="2">2.7.11.1</ecNumber>
    </recommendedName>
</protein>
<dbReference type="InterPro" id="IPR017441">
    <property type="entry name" value="Protein_kinase_ATP_BS"/>
</dbReference>
<name>A0A8J8NPL2_HALGN</name>
<dbReference type="GO" id="GO:0004674">
    <property type="term" value="F:protein serine/threonine kinase activity"/>
    <property type="evidence" value="ECO:0007669"/>
    <property type="project" value="UniProtKB-KW"/>
</dbReference>
<dbReference type="Proteomes" id="UP000785679">
    <property type="component" value="Unassembled WGS sequence"/>
</dbReference>
<dbReference type="FunFam" id="1.10.510.10:FF:000008">
    <property type="entry name" value="Non-specific serine/threonine protein kinase"/>
    <property type="match status" value="1"/>
</dbReference>
<dbReference type="InterPro" id="IPR000719">
    <property type="entry name" value="Prot_kinase_dom"/>
</dbReference>
<keyword evidence="16" id="KW-1185">Reference proteome</keyword>
<dbReference type="Gene3D" id="3.30.200.20">
    <property type="entry name" value="Phosphorylase Kinase, domain 1"/>
    <property type="match status" value="1"/>
</dbReference>
<evidence type="ECO:0000256" key="4">
    <source>
        <dbReference type="ARBA" id="ARBA00022553"/>
    </source>
</evidence>
<organism evidence="15 16">
    <name type="scientific">Halteria grandinella</name>
    <dbReference type="NCBI Taxonomy" id="5974"/>
    <lineage>
        <taxon>Eukaryota</taxon>
        <taxon>Sar</taxon>
        <taxon>Alveolata</taxon>
        <taxon>Ciliophora</taxon>
        <taxon>Intramacronucleata</taxon>
        <taxon>Spirotrichea</taxon>
        <taxon>Stichotrichia</taxon>
        <taxon>Sporadotrichida</taxon>
        <taxon>Halteriidae</taxon>
        <taxon>Halteria</taxon>
    </lineage>
</organism>
<feature type="binding site" evidence="11">
    <location>
        <position position="65"/>
    </location>
    <ligand>
        <name>ATP</name>
        <dbReference type="ChEBI" id="CHEBI:30616"/>
    </ligand>
</feature>
<keyword evidence="7" id="KW-0418">Kinase</keyword>
<dbReference type="SMART" id="SM00220">
    <property type="entry name" value="S_TKc"/>
    <property type="match status" value="1"/>
</dbReference>
<dbReference type="PROSITE" id="PS00107">
    <property type="entry name" value="PROTEIN_KINASE_ATP"/>
    <property type="match status" value="1"/>
</dbReference>
<evidence type="ECO:0000256" key="1">
    <source>
        <dbReference type="ARBA" id="ARBA00009903"/>
    </source>
</evidence>
<dbReference type="OrthoDB" id="63267at2759"/>
<evidence type="ECO:0000256" key="8">
    <source>
        <dbReference type="ARBA" id="ARBA00022840"/>
    </source>
</evidence>
<keyword evidence="3 12" id="KW-0723">Serine/threonine-protein kinase</keyword>
<comment type="caution">
    <text evidence="15">The sequence shown here is derived from an EMBL/GenBank/DDBJ whole genome shotgun (WGS) entry which is preliminary data.</text>
</comment>
<proteinExistence type="inferred from homology"/>
<dbReference type="InterPro" id="IPR011009">
    <property type="entry name" value="Kinase-like_dom_sf"/>
</dbReference>
<reference evidence="15" key="1">
    <citation type="submission" date="2019-06" db="EMBL/GenBank/DDBJ databases">
        <authorList>
            <person name="Zheng W."/>
        </authorList>
    </citation>
    <scope>NUCLEOTIDE SEQUENCE</scope>
    <source>
        <strain evidence="15">QDHG01</strain>
    </source>
</reference>
<evidence type="ECO:0000259" key="14">
    <source>
        <dbReference type="PROSITE" id="PS51285"/>
    </source>
</evidence>
<dbReference type="PROSITE" id="PS51285">
    <property type="entry name" value="AGC_KINASE_CTER"/>
    <property type="match status" value="1"/>
</dbReference>
<dbReference type="AlphaFoldDB" id="A0A8J8NPL2"/>
<evidence type="ECO:0000313" key="15">
    <source>
        <dbReference type="EMBL" id="TNV78718.1"/>
    </source>
</evidence>
<evidence type="ECO:0000259" key="13">
    <source>
        <dbReference type="PROSITE" id="PS50011"/>
    </source>
</evidence>
<dbReference type="PANTHER" id="PTHR24351">
    <property type="entry name" value="RIBOSOMAL PROTEIN S6 KINASE"/>
    <property type="match status" value="1"/>
</dbReference>
<accession>A0A8J8NPL2</accession>
<evidence type="ECO:0000256" key="5">
    <source>
        <dbReference type="ARBA" id="ARBA00022679"/>
    </source>
</evidence>
<dbReference type="CDD" id="cd05123">
    <property type="entry name" value="STKc_AGC"/>
    <property type="match status" value="1"/>
</dbReference>
<comment type="catalytic activity">
    <reaction evidence="10">
        <text>L-seryl-[protein] + ATP = O-phospho-L-seryl-[protein] + ADP + H(+)</text>
        <dbReference type="Rhea" id="RHEA:17989"/>
        <dbReference type="Rhea" id="RHEA-COMP:9863"/>
        <dbReference type="Rhea" id="RHEA-COMP:11604"/>
        <dbReference type="ChEBI" id="CHEBI:15378"/>
        <dbReference type="ChEBI" id="CHEBI:29999"/>
        <dbReference type="ChEBI" id="CHEBI:30616"/>
        <dbReference type="ChEBI" id="CHEBI:83421"/>
        <dbReference type="ChEBI" id="CHEBI:456216"/>
        <dbReference type="EC" id="2.7.11.1"/>
    </reaction>
</comment>
<keyword evidence="8 11" id="KW-0067">ATP-binding</keyword>
<feature type="domain" description="Protein kinase" evidence="13">
    <location>
        <begin position="26"/>
        <end position="285"/>
    </location>
</feature>
<comment type="catalytic activity">
    <reaction evidence="9">
        <text>L-threonyl-[protein] + ATP = O-phospho-L-threonyl-[protein] + ADP + H(+)</text>
        <dbReference type="Rhea" id="RHEA:46608"/>
        <dbReference type="Rhea" id="RHEA-COMP:11060"/>
        <dbReference type="Rhea" id="RHEA-COMP:11605"/>
        <dbReference type="ChEBI" id="CHEBI:15378"/>
        <dbReference type="ChEBI" id="CHEBI:30013"/>
        <dbReference type="ChEBI" id="CHEBI:30616"/>
        <dbReference type="ChEBI" id="CHEBI:61977"/>
        <dbReference type="ChEBI" id="CHEBI:456216"/>
        <dbReference type="EC" id="2.7.11.1"/>
    </reaction>
</comment>
<evidence type="ECO:0000256" key="2">
    <source>
        <dbReference type="ARBA" id="ARBA00012513"/>
    </source>
</evidence>
<evidence type="ECO:0000256" key="9">
    <source>
        <dbReference type="ARBA" id="ARBA00047899"/>
    </source>
</evidence>
<dbReference type="FunFam" id="3.30.200.20:FF:000524">
    <property type="entry name" value="Non-specific serine/threonine protein kinase"/>
    <property type="match status" value="1"/>
</dbReference>
<evidence type="ECO:0000313" key="16">
    <source>
        <dbReference type="Proteomes" id="UP000785679"/>
    </source>
</evidence>
<comment type="similarity">
    <text evidence="1">Belongs to the protein kinase superfamily. AGC Ser/Thr protein kinase family.</text>
</comment>
<feature type="domain" description="AGC-kinase C-terminal" evidence="14">
    <location>
        <begin position="286"/>
        <end position="352"/>
    </location>
</feature>
<evidence type="ECO:0000256" key="6">
    <source>
        <dbReference type="ARBA" id="ARBA00022741"/>
    </source>
</evidence>
<dbReference type="PROSITE" id="PS00108">
    <property type="entry name" value="PROTEIN_KINASE_ST"/>
    <property type="match status" value="1"/>
</dbReference>